<dbReference type="GeneID" id="57145605"/>
<name>A0A4Y3QQG7_MICTE</name>
<comment type="caution">
    <text evidence="2">The sequence shown here is derived from an EMBL/GenBank/DDBJ whole genome shotgun (WGS) entry which is preliminary data.</text>
</comment>
<dbReference type="EMBL" id="BJML01000011">
    <property type="protein sequence ID" value="GEB46977.1"/>
    <property type="molecule type" value="Genomic_DNA"/>
</dbReference>
<evidence type="ECO:0000313" key="3">
    <source>
        <dbReference type="Proteomes" id="UP000319525"/>
    </source>
</evidence>
<feature type="region of interest" description="Disordered" evidence="1">
    <location>
        <begin position="33"/>
        <end position="57"/>
    </location>
</feature>
<dbReference type="Pfam" id="PF23773">
    <property type="entry name" value="DUF7169"/>
    <property type="match status" value="1"/>
</dbReference>
<dbReference type="RefSeq" id="WP_141378194.1">
    <property type="nucleotide sequence ID" value="NZ_BJML01000011.1"/>
</dbReference>
<evidence type="ECO:0000313" key="2">
    <source>
        <dbReference type="EMBL" id="GEB46977.1"/>
    </source>
</evidence>
<dbReference type="OrthoDB" id="9964593at2"/>
<organism evidence="2 3">
    <name type="scientific">Microbacterium testaceum</name>
    <name type="common">Aureobacterium testaceum</name>
    <name type="synonym">Brevibacterium testaceum</name>
    <dbReference type="NCBI Taxonomy" id="2033"/>
    <lineage>
        <taxon>Bacteria</taxon>
        <taxon>Bacillati</taxon>
        <taxon>Actinomycetota</taxon>
        <taxon>Actinomycetes</taxon>
        <taxon>Micrococcales</taxon>
        <taxon>Microbacteriaceae</taxon>
        <taxon>Microbacterium</taxon>
    </lineage>
</organism>
<dbReference type="Proteomes" id="UP000319525">
    <property type="component" value="Unassembled WGS sequence"/>
</dbReference>
<dbReference type="InterPro" id="IPR055593">
    <property type="entry name" value="DUF7169"/>
</dbReference>
<gene>
    <name evidence="2" type="ORF">MTE01_29220</name>
</gene>
<proteinExistence type="predicted"/>
<accession>A0A4Y3QQG7</accession>
<protein>
    <submittedName>
        <fullName evidence="2">Uncharacterized protein</fullName>
    </submittedName>
</protein>
<dbReference type="AlphaFoldDB" id="A0A4Y3QQG7"/>
<reference evidence="2 3" key="1">
    <citation type="submission" date="2019-06" db="EMBL/GenBank/DDBJ databases">
        <title>Whole genome shotgun sequence of Microbacterium testaceum NBRC 12675.</title>
        <authorList>
            <person name="Hosoyama A."/>
            <person name="Uohara A."/>
            <person name="Ohji S."/>
            <person name="Ichikawa N."/>
        </authorList>
    </citation>
    <scope>NUCLEOTIDE SEQUENCE [LARGE SCALE GENOMIC DNA]</scope>
    <source>
        <strain evidence="2 3">NBRC 12675</strain>
    </source>
</reference>
<sequence>MPHHGDLIRSAGASLIRLGENLGHAADVQWLPPAAPSKRNDTAERASGLVSNPTLDTATDERRLKVRAAVIEAETLLERMRGTADDAADRLEAALQGWAGERA</sequence>
<evidence type="ECO:0000256" key="1">
    <source>
        <dbReference type="SAM" id="MobiDB-lite"/>
    </source>
</evidence>